<proteinExistence type="predicted"/>
<evidence type="ECO:0000313" key="2">
    <source>
        <dbReference type="WBParaSite" id="RSKR_0001187800.1"/>
    </source>
</evidence>
<reference evidence="2" key="1">
    <citation type="submission" date="2016-11" db="UniProtKB">
        <authorList>
            <consortium name="WormBaseParasite"/>
        </authorList>
    </citation>
    <scope>IDENTIFICATION</scope>
    <source>
        <strain evidence="2">KR3021</strain>
    </source>
</reference>
<evidence type="ECO:0000313" key="1">
    <source>
        <dbReference type="Proteomes" id="UP000095286"/>
    </source>
</evidence>
<accession>A0AC35UII6</accession>
<name>A0AC35UII6_9BILA</name>
<dbReference type="WBParaSite" id="RSKR_0001187800.1">
    <property type="protein sequence ID" value="RSKR_0001187800.1"/>
    <property type="gene ID" value="RSKR_0001187800"/>
</dbReference>
<organism evidence="1 2">
    <name type="scientific">Rhabditophanes sp. KR3021</name>
    <dbReference type="NCBI Taxonomy" id="114890"/>
    <lineage>
        <taxon>Eukaryota</taxon>
        <taxon>Metazoa</taxon>
        <taxon>Ecdysozoa</taxon>
        <taxon>Nematoda</taxon>
        <taxon>Chromadorea</taxon>
        <taxon>Rhabditida</taxon>
        <taxon>Tylenchina</taxon>
        <taxon>Panagrolaimomorpha</taxon>
        <taxon>Strongyloidoidea</taxon>
        <taxon>Alloionematidae</taxon>
        <taxon>Rhabditophanes</taxon>
    </lineage>
</organism>
<protein>
    <submittedName>
        <fullName evidence="2">Uncharacterized protein</fullName>
    </submittedName>
</protein>
<sequence length="119" mass="13896">MLPPSNACYKRIHLVERLLYTFCERPMNGAIGDVDCSSLHIRFNDFKFSDINIKGYFDEEGSFKRSAERAESKEIKLKWLNHLKSYTPTNTYGHMFKLIPIVFFLIAPPLFYVIINKNA</sequence>
<dbReference type="Proteomes" id="UP000095286">
    <property type="component" value="Unplaced"/>
</dbReference>